<comment type="similarity">
    <text evidence="1 3">Belongs to the type-B carboxylesterase/lipase family.</text>
</comment>
<dbReference type="Pfam" id="PF00135">
    <property type="entry name" value="COesterase"/>
    <property type="match status" value="1"/>
</dbReference>
<dbReference type="SUPFAM" id="SSF53474">
    <property type="entry name" value="alpha/beta-Hydrolases"/>
    <property type="match status" value="1"/>
</dbReference>
<feature type="region of interest" description="Disordered" evidence="4">
    <location>
        <begin position="1"/>
        <end position="29"/>
    </location>
</feature>
<keyword evidence="7" id="KW-1185">Reference proteome</keyword>
<dbReference type="OrthoDB" id="9775851at2"/>
<dbReference type="PROSITE" id="PS51318">
    <property type="entry name" value="TAT"/>
    <property type="match status" value="1"/>
</dbReference>
<dbReference type="KEGG" id="rdi:CMV14_10155"/>
<evidence type="ECO:0000313" key="7">
    <source>
        <dbReference type="Proteomes" id="UP000218934"/>
    </source>
</evidence>
<dbReference type="InterPro" id="IPR002018">
    <property type="entry name" value="CarbesteraseB"/>
</dbReference>
<feature type="compositionally biased region" description="Polar residues" evidence="4">
    <location>
        <begin position="1"/>
        <end position="11"/>
    </location>
</feature>
<keyword evidence="2 3" id="KW-0378">Hydrolase</keyword>
<dbReference type="EC" id="3.1.1.-" evidence="3"/>
<evidence type="ECO:0000313" key="6">
    <source>
        <dbReference type="EMBL" id="PCE41338.1"/>
    </source>
</evidence>
<dbReference type="Proteomes" id="UP000218934">
    <property type="component" value="Unassembled WGS sequence"/>
</dbReference>
<organism evidence="6 7">
    <name type="scientific">Rhizorhabdus dicambivorans</name>
    <dbReference type="NCBI Taxonomy" id="1850238"/>
    <lineage>
        <taxon>Bacteria</taxon>
        <taxon>Pseudomonadati</taxon>
        <taxon>Pseudomonadota</taxon>
        <taxon>Alphaproteobacteria</taxon>
        <taxon>Sphingomonadales</taxon>
        <taxon>Sphingomonadaceae</taxon>
        <taxon>Rhizorhabdus</taxon>
    </lineage>
</organism>
<protein>
    <recommendedName>
        <fullName evidence="3">Carboxylic ester hydrolase</fullName>
        <ecNumber evidence="3">3.1.1.-</ecNumber>
    </recommendedName>
</protein>
<dbReference type="InterPro" id="IPR019826">
    <property type="entry name" value="Carboxylesterase_B_AS"/>
</dbReference>
<accession>A0A2A4FV64</accession>
<dbReference type="AlphaFoldDB" id="A0A2A4FV64"/>
<feature type="domain" description="Carboxylesterase type B" evidence="5">
    <location>
        <begin position="69"/>
        <end position="563"/>
    </location>
</feature>
<dbReference type="GO" id="GO:0016787">
    <property type="term" value="F:hydrolase activity"/>
    <property type="evidence" value="ECO:0007669"/>
    <property type="project" value="UniProtKB-KW"/>
</dbReference>
<reference evidence="6 7" key="1">
    <citation type="submission" date="2017-09" db="EMBL/GenBank/DDBJ databases">
        <title>The Catabolism of 3,6-Dichlorosalicylic acid is Initiated by the Cytochrome P450 Monooxygenase DsmABC in Rhizorhabdus dicambivorans Ndbn-20.</title>
        <authorList>
            <person name="Na L."/>
        </authorList>
    </citation>
    <scope>NUCLEOTIDE SEQUENCE [LARGE SCALE GENOMIC DNA]</scope>
    <source>
        <strain evidence="6 7">Ndbn-20m</strain>
    </source>
</reference>
<dbReference type="EMBL" id="NWUF01000016">
    <property type="protein sequence ID" value="PCE41338.1"/>
    <property type="molecule type" value="Genomic_DNA"/>
</dbReference>
<gene>
    <name evidence="6" type="ORF">COO09_15925</name>
</gene>
<dbReference type="InterPro" id="IPR050309">
    <property type="entry name" value="Type-B_Carboxylest/Lipase"/>
</dbReference>
<dbReference type="InterPro" id="IPR006311">
    <property type="entry name" value="TAT_signal"/>
</dbReference>
<dbReference type="InterPro" id="IPR029058">
    <property type="entry name" value="AB_hydrolase_fold"/>
</dbReference>
<evidence type="ECO:0000256" key="1">
    <source>
        <dbReference type="ARBA" id="ARBA00005964"/>
    </source>
</evidence>
<dbReference type="PANTHER" id="PTHR11559">
    <property type="entry name" value="CARBOXYLESTERASE"/>
    <property type="match status" value="1"/>
</dbReference>
<evidence type="ECO:0000256" key="3">
    <source>
        <dbReference type="RuleBase" id="RU361235"/>
    </source>
</evidence>
<name>A0A2A4FV64_9SPHN</name>
<evidence type="ECO:0000256" key="2">
    <source>
        <dbReference type="ARBA" id="ARBA00022801"/>
    </source>
</evidence>
<comment type="caution">
    <text evidence="6">The sequence shown here is derived from an EMBL/GenBank/DDBJ whole genome shotgun (WGS) entry which is preliminary data.</text>
</comment>
<dbReference type="PROSITE" id="PS00122">
    <property type="entry name" value="CARBOXYLESTERASE_B_1"/>
    <property type="match status" value="1"/>
</dbReference>
<sequence>MCRTRAASTPPRQGESMVGNGATTTGTTDRRGFFKAGGLGAAAILSGDALPHISEDGMALAAEMQGAAPLATTTAGKVRGFVDRGIMCFKGIPYGASTGGPARFLPPRPAEPWLGVRKASSFGDSAAQTPIDDRGLFRSWDSWVSTTPMSENCLVLNIWTPGLRDGVKRPVMVYFHGGAYSNYSASRTVFNGANLSRNGDTVIVTINHRLNAFGYMYLGHLDSRFADSGNAGTLDTIQSLIWVRDNIAEFGGDPGNVTIFGQSGGGGKVNMLLAAPAARGLFHKAIVQSGPMLTGQTPEEAAERANRLLGFMDIAPKDVGRLQEIPWMTMVKAMEKSGMAVLFGPVIDGRTLPRHPWKPDAPAVSADIPLMVGTAATETTQLIGAGSGADQSIFNLDEAGLRTKLADYMPPEAVEPVLRVFRRHRPKATPSDLFFLITSLQQFGRAAANQVALKARQRSAPVYLYEIMWQTPVDGGKWRASHSIEHGLVWNNVDVSESFYGKGSDAQLVADQMSPTWLSFARTGNPNNPAIPTWPPYTEHDRAAMLFDARSKVVRNLNSEEIAVLAKYPALRPTRTGPVRQ</sequence>
<dbReference type="Gene3D" id="3.40.50.1820">
    <property type="entry name" value="alpha/beta hydrolase"/>
    <property type="match status" value="1"/>
</dbReference>
<proteinExistence type="inferred from homology"/>
<evidence type="ECO:0000256" key="4">
    <source>
        <dbReference type="SAM" id="MobiDB-lite"/>
    </source>
</evidence>
<evidence type="ECO:0000259" key="5">
    <source>
        <dbReference type="Pfam" id="PF00135"/>
    </source>
</evidence>